<feature type="compositionally biased region" description="Basic and acidic residues" evidence="1">
    <location>
        <begin position="275"/>
        <end position="300"/>
    </location>
</feature>
<feature type="compositionally biased region" description="Basic and acidic residues" evidence="1">
    <location>
        <begin position="209"/>
        <end position="221"/>
    </location>
</feature>
<proteinExistence type="predicted"/>
<dbReference type="OrthoDB" id="776574at2759"/>
<name>A0A6I9RQ64_ELAGV</name>
<dbReference type="RefSeq" id="XP_010930666.1">
    <property type="nucleotide sequence ID" value="XM_010932364.3"/>
</dbReference>
<feature type="region of interest" description="Disordered" evidence="1">
    <location>
        <begin position="84"/>
        <end position="121"/>
    </location>
</feature>
<dbReference type="InParanoid" id="A0A6I9RQ64"/>
<keyword evidence="2" id="KW-1185">Reference proteome</keyword>
<dbReference type="Proteomes" id="UP000504607">
    <property type="component" value="Chromosome 9"/>
</dbReference>
<dbReference type="AlphaFoldDB" id="A0A6I9RQ64"/>
<evidence type="ECO:0000313" key="2">
    <source>
        <dbReference type="Proteomes" id="UP000504607"/>
    </source>
</evidence>
<feature type="region of interest" description="Disordered" evidence="1">
    <location>
        <begin position="259"/>
        <end position="332"/>
    </location>
</feature>
<organism evidence="2 3">
    <name type="scientific">Elaeis guineensis var. tenera</name>
    <name type="common">Oil palm</name>
    <dbReference type="NCBI Taxonomy" id="51953"/>
    <lineage>
        <taxon>Eukaryota</taxon>
        <taxon>Viridiplantae</taxon>
        <taxon>Streptophyta</taxon>
        <taxon>Embryophyta</taxon>
        <taxon>Tracheophyta</taxon>
        <taxon>Spermatophyta</taxon>
        <taxon>Magnoliopsida</taxon>
        <taxon>Liliopsida</taxon>
        <taxon>Arecaceae</taxon>
        <taxon>Arecoideae</taxon>
        <taxon>Cocoseae</taxon>
        <taxon>Elaeidinae</taxon>
        <taxon>Elaeis</taxon>
    </lineage>
</organism>
<sequence>MIPHRRREIRAGDQFTFYNPTQRASGDRKSSDGIEYGTWAERIKGDHGYFGKSDGRKFGAWQRRTQLNLHGDKENEDEFRWVAKEDGDDSDAASPPLWKNSGSPMARSAESSPIHHRFPYPTPQSQAIAGYRQEMLDMVRDMPETAYELSLRDLVESSPRRAKPVHETLAEVRELPKDKTEKEKDRKEKMKKGIRRMSRSESMETGELPEDKTEKEKDRKEKMKKGMRRMSRSESMETGGLLLKMFLPPFLTWRKKSFGGSGTCAKVSPKPMMIEGEKGGPEKSTDGDWWRKNSLGEKESSSSSSSNNSSRRRKMSGCYSFCRRNKNKGREN</sequence>
<dbReference type="PANTHER" id="PTHR34193:SF1">
    <property type="entry name" value="EXPRESSED PROTEIN"/>
    <property type="match status" value="1"/>
</dbReference>
<feature type="compositionally biased region" description="Basic and acidic residues" evidence="1">
    <location>
        <begin position="173"/>
        <end position="188"/>
    </location>
</feature>
<evidence type="ECO:0000313" key="3">
    <source>
        <dbReference type="RefSeq" id="XP_010930666.1"/>
    </source>
</evidence>
<accession>A0A6I9RQ64</accession>
<evidence type="ECO:0000256" key="1">
    <source>
        <dbReference type="SAM" id="MobiDB-lite"/>
    </source>
</evidence>
<dbReference type="PANTHER" id="PTHR34193">
    <property type="entry name" value="OS11G0199801 PROTEIN"/>
    <property type="match status" value="1"/>
</dbReference>
<feature type="region of interest" description="Disordered" evidence="1">
    <location>
        <begin position="1"/>
        <end position="33"/>
    </location>
</feature>
<gene>
    <name evidence="3" type="primary">LOC105051766</name>
</gene>
<protein>
    <submittedName>
        <fullName evidence="3">Uncharacterized protein LOC105051766</fullName>
    </submittedName>
</protein>
<feature type="compositionally biased region" description="Basic residues" evidence="1">
    <location>
        <begin position="323"/>
        <end position="332"/>
    </location>
</feature>
<feature type="region of interest" description="Disordered" evidence="1">
    <location>
        <begin position="173"/>
        <end position="235"/>
    </location>
</feature>
<reference evidence="3" key="1">
    <citation type="submission" date="2025-08" db="UniProtKB">
        <authorList>
            <consortium name="RefSeq"/>
        </authorList>
    </citation>
    <scope>IDENTIFICATION</scope>
</reference>